<dbReference type="NCBIfam" id="TIGR00681">
    <property type="entry name" value="kdpC"/>
    <property type="match status" value="1"/>
</dbReference>
<keyword evidence="6 11" id="KW-0067">ATP-binding</keyword>
<comment type="caution">
    <text evidence="13">The sequence shown here is derived from an EMBL/GenBank/DDBJ whole genome shotgun (WGS) entry which is preliminary data.</text>
</comment>
<dbReference type="PANTHER" id="PTHR30042">
    <property type="entry name" value="POTASSIUM-TRANSPORTING ATPASE C CHAIN"/>
    <property type="match status" value="1"/>
</dbReference>
<evidence type="ECO:0000256" key="7">
    <source>
        <dbReference type="ARBA" id="ARBA00022958"/>
    </source>
</evidence>
<evidence type="ECO:0000256" key="9">
    <source>
        <dbReference type="ARBA" id="ARBA00023065"/>
    </source>
</evidence>
<evidence type="ECO:0000256" key="10">
    <source>
        <dbReference type="ARBA" id="ARBA00023136"/>
    </source>
</evidence>
<dbReference type="EMBL" id="SMKI01000033">
    <property type="protein sequence ID" value="TDC78432.1"/>
    <property type="molecule type" value="Genomic_DNA"/>
</dbReference>
<dbReference type="GO" id="GO:0005886">
    <property type="term" value="C:plasma membrane"/>
    <property type="evidence" value="ECO:0007669"/>
    <property type="project" value="UniProtKB-SubCell"/>
</dbReference>
<evidence type="ECO:0000256" key="6">
    <source>
        <dbReference type="ARBA" id="ARBA00022840"/>
    </source>
</evidence>
<dbReference type="OrthoDB" id="9788285at2"/>
<evidence type="ECO:0000256" key="5">
    <source>
        <dbReference type="ARBA" id="ARBA00022741"/>
    </source>
</evidence>
<evidence type="ECO:0000313" key="14">
    <source>
        <dbReference type="Proteomes" id="UP000295345"/>
    </source>
</evidence>
<feature type="region of interest" description="Disordered" evidence="12">
    <location>
        <begin position="75"/>
        <end position="99"/>
    </location>
</feature>
<dbReference type="Pfam" id="PF02669">
    <property type="entry name" value="KdpC"/>
    <property type="match status" value="1"/>
</dbReference>
<dbReference type="GO" id="GO:0008556">
    <property type="term" value="F:P-type potassium transmembrane transporter activity"/>
    <property type="evidence" value="ECO:0007669"/>
    <property type="project" value="InterPro"/>
</dbReference>
<keyword evidence="5 11" id="KW-0547">Nucleotide-binding</keyword>
<keyword evidence="2 11" id="KW-1003">Cell membrane</keyword>
<evidence type="ECO:0000313" key="13">
    <source>
        <dbReference type="EMBL" id="TDC78432.1"/>
    </source>
</evidence>
<comment type="subcellular location">
    <subcellularLocation>
        <location evidence="11">Cell membrane</location>
        <topology evidence="11">Single-pass membrane protein</topology>
    </subcellularLocation>
</comment>
<evidence type="ECO:0000256" key="4">
    <source>
        <dbReference type="ARBA" id="ARBA00022692"/>
    </source>
</evidence>
<evidence type="ECO:0000256" key="3">
    <source>
        <dbReference type="ARBA" id="ARBA00022538"/>
    </source>
</evidence>
<keyword evidence="4 11" id="KW-0812">Transmembrane</keyword>
<keyword evidence="3 11" id="KW-0633">Potassium transport</keyword>
<dbReference type="GO" id="GO:0005524">
    <property type="term" value="F:ATP binding"/>
    <property type="evidence" value="ECO:0007669"/>
    <property type="project" value="UniProtKB-UniRule"/>
</dbReference>
<evidence type="ECO:0000256" key="1">
    <source>
        <dbReference type="ARBA" id="ARBA00022448"/>
    </source>
</evidence>
<sequence>MTRHLFRQTAAGLRMLLVLTVLLGALYPLAVWGVSQLAFHHRAEGSLIHHEGRVVGSSLIGQRFTGRGWFHPRPSAAGAEGYDPRASGASNLGPDNPELLDRVHRRRDAVSHADGVPAAEVPPDALTASASGLDPHVSPDYAHRQAARVADARGLDVRRVTELVDAHTGGRVLGFIGAERVNVLELNLALLAAS</sequence>
<name>A0A4R4TSP1_9ACTN</name>
<dbReference type="PANTHER" id="PTHR30042:SF2">
    <property type="entry name" value="POTASSIUM-TRANSPORTING ATPASE KDPC SUBUNIT"/>
    <property type="match status" value="1"/>
</dbReference>
<gene>
    <name evidence="11 13" type="primary">kdpC</name>
    <name evidence="13" type="ORF">E1283_05140</name>
</gene>
<dbReference type="InterPro" id="IPR003820">
    <property type="entry name" value="KdpC"/>
</dbReference>
<accession>A0A4R4TSP1</accession>
<keyword evidence="8 11" id="KW-1133">Transmembrane helix</keyword>
<evidence type="ECO:0000256" key="8">
    <source>
        <dbReference type="ARBA" id="ARBA00022989"/>
    </source>
</evidence>
<comment type="function">
    <text evidence="11">Part of the high-affinity ATP-driven potassium transport (or Kdp) system, which catalyzes the hydrolysis of ATP coupled with the electrogenic transport of potassium into the cytoplasm. This subunit acts as a catalytic chaperone that increases the ATP-binding affinity of the ATP-hydrolyzing subunit KdpB by the formation of a transient KdpB/KdpC/ATP ternary complex.</text>
</comment>
<keyword evidence="9 11" id="KW-0406">Ion transport</keyword>
<comment type="similarity">
    <text evidence="11">Belongs to the KdpC family.</text>
</comment>
<comment type="subunit">
    <text evidence="11">The system is composed of three essential subunits: KdpA, KdpB and KdpC.</text>
</comment>
<evidence type="ECO:0000256" key="12">
    <source>
        <dbReference type="SAM" id="MobiDB-lite"/>
    </source>
</evidence>
<protein>
    <recommendedName>
        <fullName evidence="11">Potassium-transporting ATPase KdpC subunit</fullName>
    </recommendedName>
    <alternativeName>
        <fullName evidence="11">ATP phosphohydrolase [potassium-transporting] C chain</fullName>
    </alternativeName>
    <alternativeName>
        <fullName evidence="11">Potassium-binding and translocating subunit C</fullName>
    </alternativeName>
    <alternativeName>
        <fullName evidence="11">Potassium-translocating ATPase C chain</fullName>
    </alternativeName>
</protein>
<dbReference type="NCBIfam" id="NF001454">
    <property type="entry name" value="PRK00315.1"/>
    <property type="match status" value="1"/>
</dbReference>
<feature type="region of interest" description="Disordered" evidence="12">
    <location>
        <begin position="111"/>
        <end position="139"/>
    </location>
</feature>
<proteinExistence type="inferred from homology"/>
<dbReference type="HAMAP" id="MF_00276">
    <property type="entry name" value="KdpC"/>
    <property type="match status" value="1"/>
</dbReference>
<evidence type="ECO:0000256" key="11">
    <source>
        <dbReference type="HAMAP-Rule" id="MF_00276"/>
    </source>
</evidence>
<keyword evidence="1 11" id="KW-0813">Transport</keyword>
<dbReference type="RefSeq" id="WP_132816663.1">
    <property type="nucleotide sequence ID" value="NZ_SMKI01000033.1"/>
</dbReference>
<keyword evidence="14" id="KW-1185">Reference proteome</keyword>
<evidence type="ECO:0000256" key="2">
    <source>
        <dbReference type="ARBA" id="ARBA00022475"/>
    </source>
</evidence>
<reference evidence="13 14" key="1">
    <citation type="submission" date="2019-03" db="EMBL/GenBank/DDBJ databases">
        <title>Draft genome sequences of novel Actinobacteria.</title>
        <authorList>
            <person name="Sahin N."/>
            <person name="Ay H."/>
            <person name="Saygin H."/>
        </authorList>
    </citation>
    <scope>NUCLEOTIDE SEQUENCE [LARGE SCALE GENOMIC DNA]</scope>
    <source>
        <strain evidence="13 14">DSM 41900</strain>
    </source>
</reference>
<dbReference type="Proteomes" id="UP000295345">
    <property type="component" value="Unassembled WGS sequence"/>
</dbReference>
<dbReference type="AlphaFoldDB" id="A0A4R4TSP1"/>
<keyword evidence="7 11" id="KW-0630">Potassium</keyword>
<keyword evidence="10 11" id="KW-0472">Membrane</keyword>
<organism evidence="13 14">
    <name type="scientific">Streptomyces hainanensis</name>
    <dbReference type="NCBI Taxonomy" id="402648"/>
    <lineage>
        <taxon>Bacteria</taxon>
        <taxon>Bacillati</taxon>
        <taxon>Actinomycetota</taxon>
        <taxon>Actinomycetes</taxon>
        <taxon>Kitasatosporales</taxon>
        <taxon>Streptomycetaceae</taxon>
        <taxon>Streptomyces</taxon>
    </lineage>
</organism>
<dbReference type="PIRSF" id="PIRSF001296">
    <property type="entry name" value="K_ATPase_KdpC"/>
    <property type="match status" value="1"/>
</dbReference>